<dbReference type="GO" id="GO:0005313">
    <property type="term" value="F:L-glutamate transmembrane transporter activity"/>
    <property type="evidence" value="ECO:0007669"/>
    <property type="project" value="TreeGrafter"/>
</dbReference>
<accession>A0A914ZSC5</accession>
<evidence type="ECO:0000256" key="5">
    <source>
        <dbReference type="ARBA" id="ARBA00022989"/>
    </source>
</evidence>
<dbReference type="InterPro" id="IPR001991">
    <property type="entry name" value="Na-dicarboxylate_symporter"/>
</dbReference>
<dbReference type="Proteomes" id="UP000887569">
    <property type="component" value="Unplaced"/>
</dbReference>
<dbReference type="SUPFAM" id="SSF118215">
    <property type="entry name" value="Proton glutamate symport protein"/>
    <property type="match status" value="1"/>
</dbReference>
<reference evidence="10" key="1">
    <citation type="submission" date="2022-11" db="UniProtKB">
        <authorList>
            <consortium name="WormBaseParasite"/>
        </authorList>
    </citation>
    <scope>IDENTIFICATION</scope>
</reference>
<dbReference type="PANTHER" id="PTHR11958:SF63">
    <property type="entry name" value="AMINO ACID TRANSPORTER"/>
    <property type="match status" value="1"/>
</dbReference>
<keyword evidence="3 7" id="KW-0813">Transport</keyword>
<keyword evidence="7" id="KW-0769">Symport</keyword>
<evidence type="ECO:0000256" key="3">
    <source>
        <dbReference type="ARBA" id="ARBA00022448"/>
    </source>
</evidence>
<keyword evidence="6 7" id="KW-0472">Membrane</keyword>
<keyword evidence="5 7" id="KW-1133">Transmembrane helix</keyword>
<dbReference type="PANTHER" id="PTHR11958">
    <property type="entry name" value="SODIUM/DICARBOXYLATE SYMPORTER-RELATED"/>
    <property type="match status" value="1"/>
</dbReference>
<proteinExistence type="inferred from homology"/>
<dbReference type="GO" id="GO:0015501">
    <property type="term" value="F:glutamate:sodium symporter activity"/>
    <property type="evidence" value="ECO:0007669"/>
    <property type="project" value="TreeGrafter"/>
</dbReference>
<comment type="caution">
    <text evidence="7">Lacks conserved residue(s) required for the propagation of feature annotation.</text>
</comment>
<dbReference type="WBParaSite" id="PgB17_g069_t01">
    <property type="protein sequence ID" value="PgB17_g069_t01"/>
    <property type="gene ID" value="PgB17_g069"/>
</dbReference>
<keyword evidence="9" id="KW-1185">Reference proteome</keyword>
<evidence type="ECO:0000256" key="6">
    <source>
        <dbReference type="ARBA" id="ARBA00023136"/>
    </source>
</evidence>
<comment type="subcellular location">
    <subcellularLocation>
        <location evidence="1 7">Membrane</location>
        <topology evidence="1 7">Multi-pass membrane protein</topology>
    </subcellularLocation>
</comment>
<name>A0A914ZSC5_PARUN</name>
<protein>
    <recommendedName>
        <fullName evidence="7">Amino acid transporter</fullName>
    </recommendedName>
</protein>
<feature type="region of interest" description="Disordered" evidence="8">
    <location>
        <begin position="161"/>
        <end position="207"/>
    </location>
</feature>
<evidence type="ECO:0000256" key="8">
    <source>
        <dbReference type="SAM" id="MobiDB-lite"/>
    </source>
</evidence>
<dbReference type="InterPro" id="IPR036458">
    <property type="entry name" value="Na:dicarbo_symporter_sf"/>
</dbReference>
<dbReference type="InterPro" id="IPR050746">
    <property type="entry name" value="DAACS"/>
</dbReference>
<dbReference type="GO" id="GO:0015175">
    <property type="term" value="F:neutral L-amino acid transmembrane transporter activity"/>
    <property type="evidence" value="ECO:0007669"/>
    <property type="project" value="TreeGrafter"/>
</dbReference>
<dbReference type="PRINTS" id="PR00173">
    <property type="entry name" value="EDTRNSPORT"/>
</dbReference>
<dbReference type="Gene3D" id="1.10.3860.10">
    <property type="entry name" value="Sodium:dicarboxylate symporter"/>
    <property type="match status" value="1"/>
</dbReference>
<evidence type="ECO:0000256" key="4">
    <source>
        <dbReference type="ARBA" id="ARBA00022692"/>
    </source>
</evidence>
<sequence>MPHILNFFFQNGTALYEAVSAVFIAQLTIGYKLTVLKVIIISITATIASVGAAAVPSAGLVTMVIVLSAVGLETTHIAMILAVDWLLDRVRTSVNVIGDAFGAGIVDHYCRESLIKADYTAQRETSRLVTKSLADNTNRTFKTSEDGGLGTSVAVVQKSDMMQNSLSESRESEEMAQGNEPAEARTRSDGDAVLEMSGKSSKRTEEE</sequence>
<evidence type="ECO:0000256" key="7">
    <source>
        <dbReference type="RuleBase" id="RU361216"/>
    </source>
</evidence>
<dbReference type="GO" id="GO:0005886">
    <property type="term" value="C:plasma membrane"/>
    <property type="evidence" value="ECO:0007669"/>
    <property type="project" value="TreeGrafter"/>
</dbReference>
<evidence type="ECO:0000256" key="1">
    <source>
        <dbReference type="ARBA" id="ARBA00004141"/>
    </source>
</evidence>
<dbReference type="Pfam" id="PF00375">
    <property type="entry name" value="SDF"/>
    <property type="match status" value="1"/>
</dbReference>
<feature type="transmembrane region" description="Helical" evidence="7">
    <location>
        <begin position="12"/>
        <end position="31"/>
    </location>
</feature>
<dbReference type="AlphaFoldDB" id="A0A914ZSC5"/>
<keyword evidence="4 7" id="KW-0812">Transmembrane</keyword>
<evidence type="ECO:0000256" key="2">
    <source>
        <dbReference type="ARBA" id="ARBA00006148"/>
    </source>
</evidence>
<organism evidence="9 10">
    <name type="scientific">Parascaris univalens</name>
    <name type="common">Nematode worm</name>
    <dbReference type="NCBI Taxonomy" id="6257"/>
    <lineage>
        <taxon>Eukaryota</taxon>
        <taxon>Metazoa</taxon>
        <taxon>Ecdysozoa</taxon>
        <taxon>Nematoda</taxon>
        <taxon>Chromadorea</taxon>
        <taxon>Rhabditida</taxon>
        <taxon>Spirurina</taxon>
        <taxon>Ascaridomorpha</taxon>
        <taxon>Ascaridoidea</taxon>
        <taxon>Ascarididae</taxon>
        <taxon>Parascaris</taxon>
    </lineage>
</organism>
<comment type="similarity">
    <text evidence="2 7">Belongs to the dicarboxylate/amino acid:cation symporter (DAACS) (TC 2.A.23) family.</text>
</comment>
<feature type="transmembrane region" description="Helical" evidence="7">
    <location>
        <begin position="38"/>
        <end position="58"/>
    </location>
</feature>
<evidence type="ECO:0000313" key="9">
    <source>
        <dbReference type="Proteomes" id="UP000887569"/>
    </source>
</evidence>
<evidence type="ECO:0000313" key="10">
    <source>
        <dbReference type="WBParaSite" id="PgB17_g069_t01"/>
    </source>
</evidence>